<dbReference type="RefSeq" id="WP_215786987.1">
    <property type="nucleotide sequence ID" value="NZ_JAHKKG010000004.1"/>
</dbReference>
<comment type="caution">
    <text evidence="5">The sequence shown here is derived from an EMBL/GenBank/DDBJ whole genome shotgun (WGS) entry which is preliminary data.</text>
</comment>
<organism evidence="5 6">
    <name type="scientific">Paractinoplanes bogorensis</name>
    <dbReference type="NCBI Taxonomy" id="1610840"/>
    <lineage>
        <taxon>Bacteria</taxon>
        <taxon>Bacillati</taxon>
        <taxon>Actinomycetota</taxon>
        <taxon>Actinomycetes</taxon>
        <taxon>Micromonosporales</taxon>
        <taxon>Micromonosporaceae</taxon>
        <taxon>Paractinoplanes</taxon>
    </lineage>
</organism>
<evidence type="ECO:0000256" key="3">
    <source>
        <dbReference type="SAM" id="SignalP"/>
    </source>
</evidence>
<feature type="chain" id="PRO_5046937513" description="DUF11 domain-containing protein" evidence="3">
    <location>
        <begin position="34"/>
        <end position="3506"/>
    </location>
</feature>
<sequence length="3506" mass="339582">MLSQRPIPVKRLALLVAAAVVLALLVRPGAAFAATSVSSTGNAIRVNLTVLGQNVGLTLPATANWSDGQATASNTAVNANVPSVLTTGTVADSASAATGGGKASGNVTGLNVLGSTLGADAVGAQCQMTATDISGSANIANLKLLGAPASVQADGTISLPGVLTAKIKPETASWNTSTGLLTYTVQAINLNLLAVTGAVASGNIVIGEAICKGNVKLGTISTTTAALTPGQSGTPVVTVSNTGDVAAPNTTVTIPKPDATYYTLGAPTVVGGVGTCDTSGTAIVCSGITVPGGGNAKINLPVTLKSSATASTPSWLPAAGTVKAVSTPIAADTSASMTITGGGTALATAQPRSTTGGTITVNAGNLTAGKTAAPTITVANAGPSDASNATVTVPIGNIPAGVSVTSVSSSSGTCTFDSNNATCTNVSIPAGGTATITLNTAATNSTKPGTTWDLANVTTTLNGKVVNGFGRLLTVTDPDINLDNGVSITPAAANPGGAKVNATVNLANLGALASPNTTVTFPPVPSGYTIDTANISAGGGTCAVSGGVLTCTGVNVPAMSGGNAGSATLTVPVSLSSGTTANWSGTVTATAPGTTGTATGTLVTAVPRYTLSAGATGPAARTVSPGQNTTMTINVSNQGPSNAVSAPFVVVAPQGTTFGSLTGAVGSACQSLTPTTIRCTVTASPTDPAISLDLPLQVSASADPSTPLTGGCVSLDNDSSCGGPTDSALPGITLRQTLANRLTVTATPATITPGSSGVGKIALTSAQAETGMQITVPKSALPAGFTVGGATVDGGTCDTSGASIVCTGVDLVASTTKNLQITVQVAATAAGSQTWTANGITVQSGNEQVTTNGALATTTAPSYTLTASVSVPPAGTVLPGGTANVPLTVTNTGPSAASPASFSVTAPNGTTIGPLDANTSAVCQVSANNTQLTCSTGLGVNATTQQLTLPLVVAANADPDKPISGSCVELDGYPGCGAGDTTIPPITLKVPAASQVGFASTTATVTPGDTATAKVSISATRATLTNTVVTIPVSPVPAGLTVGTVSLAGGATCPVTGNTATCTIPSIAPGTPQVINVAVGAGAGATTGTWTAQGITATIPAGTVTAADQTLATIGAPRNVVTATVAVPNTPILPGGTGSITVNVNNTGPSDATGASFTVIAPNGATFAPPAPSGCTIAAGGRSASCTFNQTAAAPPTAFPFTVQTSSNVQPGTGLTGGCVDVDNNGVCTSADTAMPAIPIGTPLQNQLTVTSSPATVTPGSATPSTATLTISAPSNLNDLVVSTSTAAPTGLSVLTAAGPNGTCNPQANGSFNCGDVDLSGANHSANITLTMTAVAAATPATWAPSFTITSTDGQTATDTATMAVIGSAQTNLTVSSSGPAAGTTDPGTTANVTVTVANTGPSDAVNQVVVLTAPSGTTFGTPPAGCQTVTSTRMLCRVNALANGNASVTVPVVIPASADVFTPITGGCVDVGGDGTCEGTLPTITFRQPVDRRATVTVTPVTVTPGSSGNSVVRVTAANGDLTNFTITVPVTLQTSDLQLGSITPSGACAASSGTTVTCTWASITKGNSQDITIPVQATAGAAAGLTATTTGITIADNVGSANLAARQLAVTGTAQAAVNPTFGTVTATEPGTTGTIPLILTNAGPSDATGTQVSVVAPNGTTFGTPLPAGCVADSTQTNLTCTVSIANGGTRTLALPVAVPASADPTGTISGGCVDANNNGVCTSPPDTALPSMPLTSRLDQEVTVRADRAALSLGGDTKQAKVTITSTKAQNVDVAIPLTDVPSGWTVTAASPAGCTTGASAITCTGLALSTGNNVITLSVTSPAGAATGDNWYASGITVTGHTNETVTSGALMAVVGTVPYILGAAVSGVPADDTVLPGATVPLTVTISNSGTPSASLKAPVQITAPTGTTFGTTMPADCVRNTATTVNCQVGVNATGQVASYALPILIPGNAAGGTVIKDGCVDLDASGSCDVTVNQFTLRAPLSDVVTAGSTTQATPAPGQTGTATVNLAASAVRPGLGVSVSLAGLPTGVTVTAVRLGGQTCTVANGTATCPATDFPATGSTPLAIDFAANSATTPGATWRPAITVADPGQDSVVLRPVALTVGAADTDVAVSLVLPDNGTVLPGGTADAEVTMTNNGDSDDPAATATFTAPAGTTFDLTNSSAANFCTADSATQVTCSTSLAAGANAQFRLLMKVAGTAAAGSTVAGGCVNVTGGNSCDTAIAFTLGKPFSDQAKLTYTRATVVPGDTGTGYIKVTTDRALTGLTVTVPLSALPAGVDIAGASGPTGASCTVNSADIVCSGVDLAQGSALNLVSVRIHPASNLGANVIWAPVAALTNGSGGTSEGAGVLLQTSAPQPDVKYTMSAPDSPVAPGSVATITGTLINQGYSDLTNVSVRVKAPTGTTFGSPLPAGCTAVGTAAMDCVVNLPAGAAAPVSWSLPVQIPANADPSQQVTGGCVDYNRDGVCGTGELALPAITLTATLAQALTIGTPVNGGANLTPGVTDTVTIAVSSTQARTGMTVTIPIDNLPTGMQLVQARTDNGSCSVGQRAVTCTGVSVAANGTTNIVLTSVVSGTAPIGTWSPQVTVSQGSQAAEQTVTAAATITAPQTSVAVTVGVPASQTVLPGGTGTLTLTATNTGPSQATGVTYSTIAPVGTTFGTLTGAAASQCTRITSTQVTCQMTVAGNGRAQVALPITVDATASPSTPITGGCVKSGTGSTCSGSDYKIPDIALATPLSGKVQLAGVPATVVPGRTGSGVLKITATGPVSGATISIPLAAKPTWLTVTGASGPTGSTCAIGATAITCTGVNLTTGASTAVTVTGTVAPTATAGTTWRATGITVTAGGETATGLADLVTTGTPVAAVSFRTTNAAATVTPGQTTSLTLTATNAGPSSATRRTAVLVAPGNTQFGPLTGTAATDCTLTSSTVVTCTYDLGVSDTKSWTVPVVVSSGVKNGDKLTAACVTADGSKTCGTDLDVSVTTTPANPISKVGTLTLDSTTVAAGASGNAVLRLSSTVAKTGLTLTVPLSTVPAGFTVKSATLAGATCTIGTSTIKCTGVDLAAGVAKPLSIGIDVASSAASTAAWWATGITLADGTDATDKLTASGLLVSTSKPAYAVSVVVGSPSLSAPLPGQTVTIPITLSNAGPGEAGPYVTTIRIPDNTTAGTLPSGCVASGQIVTCTLTIPAGTTTQIQIPFVVSPDLKGGEELTGGCIDGALAATPDPDGVCGGDSDVVIPGITSGRFKVNLAVTYDKPAVTVGPNATGVVIRIPYTNEGTDTADNVKFTVEPPAGVVVRSASILLEDTTVAEGMVLAAASTTAAAECSPAGDGKASNAVVCSAPNAAGLYGSQLILTIDGSNSKKSGTQNMKVTISTTSAEGLSTDNTVDVPLTLTAKATTGGDDDNGNNGGGDDNNGGGGDNGGDNGGGSDLPRTGAQIAGTALISLLLMVAGATLLLAMREPRPAGTPGSVRIPVRIPGYTPRHERPRSAARQWFGRRN</sequence>
<reference evidence="5 6" key="1">
    <citation type="submission" date="2021-06" db="EMBL/GenBank/DDBJ databases">
        <title>Actinoplanes lichenicola sp. nov., and Actinoplanes ovalisporus sp. nov., isolated from lichen in Thailand.</title>
        <authorList>
            <person name="Saeng-In P."/>
            <person name="Kanchanasin P."/>
            <person name="Yuki M."/>
            <person name="Kudo T."/>
            <person name="Ohkuma M."/>
            <person name="Phongsopitanun W."/>
            <person name="Tanasupawat S."/>
        </authorList>
    </citation>
    <scope>NUCLEOTIDE SEQUENCE [LARGE SCALE GENOMIC DNA]</scope>
    <source>
        <strain evidence="5 6">NBRC 110975</strain>
    </source>
</reference>
<dbReference type="Proteomes" id="UP001519654">
    <property type="component" value="Unassembled WGS sequence"/>
</dbReference>
<feature type="compositionally biased region" description="Gly residues" evidence="1">
    <location>
        <begin position="3414"/>
        <end position="3436"/>
    </location>
</feature>
<keyword evidence="2" id="KW-0472">Membrane</keyword>
<feature type="domain" description="DUF11" evidence="4">
    <location>
        <begin position="1384"/>
        <end position="1455"/>
    </location>
</feature>
<dbReference type="PANTHER" id="PTHR35902:SF3">
    <property type="entry name" value="NPCBM-ASSOCIATED, NEW3 DOMAIN OF ALPHA-GALACTOSIDASE"/>
    <property type="match status" value="1"/>
</dbReference>
<evidence type="ECO:0000256" key="1">
    <source>
        <dbReference type="SAM" id="MobiDB-lite"/>
    </source>
</evidence>
<dbReference type="Pfam" id="PF01345">
    <property type="entry name" value="DUF11"/>
    <property type="match status" value="2"/>
</dbReference>
<accession>A0ABS5YQV3</accession>
<feature type="signal peptide" evidence="3">
    <location>
        <begin position="1"/>
        <end position="33"/>
    </location>
</feature>
<feature type="transmembrane region" description="Helical" evidence="2">
    <location>
        <begin position="3445"/>
        <end position="3465"/>
    </location>
</feature>
<evidence type="ECO:0000259" key="4">
    <source>
        <dbReference type="Pfam" id="PF01345"/>
    </source>
</evidence>
<evidence type="ECO:0000256" key="2">
    <source>
        <dbReference type="SAM" id="Phobius"/>
    </source>
</evidence>
<gene>
    <name evidence="5" type="ORF">KOI35_12900</name>
</gene>
<dbReference type="EMBL" id="JAHKKG010000004">
    <property type="protein sequence ID" value="MBU2664395.1"/>
    <property type="molecule type" value="Genomic_DNA"/>
</dbReference>
<keyword evidence="3" id="KW-0732">Signal</keyword>
<protein>
    <recommendedName>
        <fullName evidence="4">DUF11 domain-containing protein</fullName>
    </recommendedName>
</protein>
<evidence type="ECO:0000313" key="5">
    <source>
        <dbReference type="EMBL" id="MBU2664395.1"/>
    </source>
</evidence>
<keyword evidence="2" id="KW-1133">Transmembrane helix</keyword>
<feature type="region of interest" description="Disordered" evidence="1">
    <location>
        <begin position="3402"/>
        <end position="3440"/>
    </location>
</feature>
<proteinExistence type="predicted"/>
<keyword evidence="2" id="KW-0812">Transmembrane</keyword>
<keyword evidence="6" id="KW-1185">Reference proteome</keyword>
<feature type="domain" description="DUF11" evidence="4">
    <location>
        <begin position="359"/>
        <end position="459"/>
    </location>
</feature>
<name>A0ABS5YQV3_9ACTN</name>
<dbReference type="PANTHER" id="PTHR35902">
    <property type="entry name" value="S-LAYER DOMAIN-LIKE PROTEIN-RELATED"/>
    <property type="match status" value="1"/>
</dbReference>
<feature type="region of interest" description="Disordered" evidence="1">
    <location>
        <begin position="3469"/>
        <end position="3506"/>
    </location>
</feature>
<dbReference type="InterPro" id="IPR001434">
    <property type="entry name" value="OmcB-like_DUF11"/>
</dbReference>
<evidence type="ECO:0000313" key="6">
    <source>
        <dbReference type="Proteomes" id="UP001519654"/>
    </source>
</evidence>